<evidence type="ECO:0000313" key="1">
    <source>
        <dbReference type="EMBL" id="KAJ9057039.1"/>
    </source>
</evidence>
<gene>
    <name evidence="1" type="ORF">DSO57_1026263</name>
</gene>
<organism evidence="1 2">
    <name type="scientific">Entomophthora muscae</name>
    <dbReference type="NCBI Taxonomy" id="34485"/>
    <lineage>
        <taxon>Eukaryota</taxon>
        <taxon>Fungi</taxon>
        <taxon>Fungi incertae sedis</taxon>
        <taxon>Zoopagomycota</taxon>
        <taxon>Entomophthoromycotina</taxon>
        <taxon>Entomophthoromycetes</taxon>
        <taxon>Entomophthorales</taxon>
        <taxon>Entomophthoraceae</taxon>
        <taxon>Entomophthora</taxon>
    </lineage>
</organism>
<sequence length="380" mass="42401">MLSFKHSLLVGFACAAFHQRIKSGEGRVQFDLTCNNTAVVCSQVKRVIFAAGESLDNVIVITNPLTVSVSYYNFCDGNEKCSSGAIGVGSLNKIELGGNHKNYSYPQALVKQMGFERMVDGTIDKYDIYISLNSQHKFQMAGKVNFTSEEYSLASVVAHELLHGLGFLCSFGGLDFEQNLVKPHHEIDDNDQLRFTETIFDSHLYIRETEKPLSSIIDKLNSLPKITKPQNESALLYPPYIEPITELSTLLTTPNSIYFLTNDNSRVYIETGLKQYSPGSTLKHLDQSYFFAKDYTMIQHATRGEGIDSISSYLGWYTAPYGPLTIEVLATLGYTVKKPTWGHSLGGIVQLLRQDKTFAQEIDQLIGLSPETEVKAKDNQ</sequence>
<dbReference type="EMBL" id="QTSX02005832">
    <property type="protein sequence ID" value="KAJ9057039.1"/>
    <property type="molecule type" value="Genomic_DNA"/>
</dbReference>
<evidence type="ECO:0000313" key="2">
    <source>
        <dbReference type="Proteomes" id="UP001165960"/>
    </source>
</evidence>
<reference evidence="1" key="1">
    <citation type="submission" date="2022-04" db="EMBL/GenBank/DDBJ databases">
        <title>Genome of the entomopathogenic fungus Entomophthora muscae.</title>
        <authorList>
            <person name="Elya C."/>
            <person name="Lovett B.R."/>
            <person name="Lee E."/>
            <person name="Macias A.M."/>
            <person name="Hajek A.E."/>
            <person name="De Bivort B.L."/>
            <person name="Kasson M.T."/>
            <person name="De Fine Licht H.H."/>
            <person name="Stajich J.E."/>
        </authorList>
    </citation>
    <scope>NUCLEOTIDE SEQUENCE</scope>
    <source>
        <strain evidence="1">Berkeley</strain>
    </source>
</reference>
<comment type="caution">
    <text evidence="1">The sequence shown here is derived from an EMBL/GenBank/DDBJ whole genome shotgun (WGS) entry which is preliminary data.</text>
</comment>
<accession>A0ACC2S3U6</accession>
<protein>
    <submittedName>
        <fullName evidence="1">Uncharacterized protein</fullName>
    </submittedName>
</protein>
<keyword evidence="2" id="KW-1185">Reference proteome</keyword>
<dbReference type="Proteomes" id="UP001165960">
    <property type="component" value="Unassembled WGS sequence"/>
</dbReference>
<proteinExistence type="predicted"/>
<name>A0ACC2S3U6_9FUNG</name>